<dbReference type="Proteomes" id="UP001586593">
    <property type="component" value="Unassembled WGS sequence"/>
</dbReference>
<comment type="caution">
    <text evidence="2">The sequence shown here is derived from an EMBL/GenBank/DDBJ whole genome shotgun (WGS) entry which is preliminary data.</text>
</comment>
<proteinExistence type="predicted"/>
<protein>
    <recommendedName>
        <fullName evidence="4">TPX2 C-terminal domain-containing protein</fullName>
    </recommendedName>
</protein>
<organism evidence="2 3">
    <name type="scientific">Phialemonium thermophilum</name>
    <dbReference type="NCBI Taxonomy" id="223376"/>
    <lineage>
        <taxon>Eukaryota</taxon>
        <taxon>Fungi</taxon>
        <taxon>Dikarya</taxon>
        <taxon>Ascomycota</taxon>
        <taxon>Pezizomycotina</taxon>
        <taxon>Sordariomycetes</taxon>
        <taxon>Sordariomycetidae</taxon>
        <taxon>Cephalothecales</taxon>
        <taxon>Cephalothecaceae</taxon>
        <taxon>Phialemonium</taxon>
    </lineage>
</organism>
<feature type="compositionally biased region" description="Low complexity" evidence="1">
    <location>
        <begin position="499"/>
        <end position="524"/>
    </location>
</feature>
<sequence length="599" mass="65778">MAFQKGDAKLSNPSLGIDILEDDDKSCCSNLSANTRPGSCVESISVLGELPTNRLPATSSPRLDSLACDFEKLHLDPADVKHSTTVASRQSETGRQTPEPISNLEASPRDLSAIAGSRQSDNESQLFNHLAVTEIEGDEELGISAATIQKAGEVTHRNTTASQQMSSEKGIVASLQETETSESALNRKDNGILEQPISLPPTQLASRIEDSVEALDELEYQLEAINAATQLRRAPTPDTRNAKVRNVRPRAAACSSTNDGGSRWSHRTVTTKAQAADADNPMRSSTEEQSDTNLTRSSAAQMPSTRAPISRPASLLPPKAPVRWRKPPTIPTFELPGEAVARRLKEKRESRLSMQLAQEQKTPKLSVLPARSRSTRAPIQPNFELPGEAISRRKREEWEKQQREQEMIARSKTQFKAAPIRYSMTPKIQPRDTASSRARQSKVSSGGSNTETAQSSAKRTSTTVAQTSRDSLAASASPHLGPERPSRGRQSMVSSQLTVRTSRATSSSTVSVGGSVSKRSAVSAEDVQQQRSRGREIYNRDNSYVANRERERREREEMAKQARRDAAERSRQLSREWAERQKMKKLASRTSITPVAVRP</sequence>
<keyword evidence="3" id="KW-1185">Reference proteome</keyword>
<feature type="region of interest" description="Disordered" evidence="1">
    <location>
        <begin position="234"/>
        <end position="329"/>
    </location>
</feature>
<feature type="compositionally biased region" description="Basic and acidic residues" evidence="1">
    <location>
        <begin position="547"/>
        <end position="581"/>
    </location>
</feature>
<reference evidence="2 3" key="1">
    <citation type="journal article" date="2024" name="Commun. Biol.">
        <title>Comparative genomic analysis of thermophilic fungi reveals convergent evolutionary adaptations and gene losses.</title>
        <authorList>
            <person name="Steindorff A.S."/>
            <person name="Aguilar-Pontes M.V."/>
            <person name="Robinson A.J."/>
            <person name="Andreopoulos B."/>
            <person name="LaButti K."/>
            <person name="Kuo A."/>
            <person name="Mondo S."/>
            <person name="Riley R."/>
            <person name="Otillar R."/>
            <person name="Haridas S."/>
            <person name="Lipzen A."/>
            <person name="Grimwood J."/>
            <person name="Schmutz J."/>
            <person name="Clum A."/>
            <person name="Reid I.D."/>
            <person name="Moisan M.C."/>
            <person name="Butler G."/>
            <person name="Nguyen T.T.M."/>
            <person name="Dewar K."/>
            <person name="Conant G."/>
            <person name="Drula E."/>
            <person name="Henrissat B."/>
            <person name="Hansel C."/>
            <person name="Singer S."/>
            <person name="Hutchinson M.I."/>
            <person name="de Vries R.P."/>
            <person name="Natvig D.O."/>
            <person name="Powell A.J."/>
            <person name="Tsang A."/>
            <person name="Grigoriev I.V."/>
        </authorList>
    </citation>
    <scope>NUCLEOTIDE SEQUENCE [LARGE SCALE GENOMIC DNA]</scope>
    <source>
        <strain evidence="2 3">ATCC 24622</strain>
    </source>
</reference>
<feature type="compositionally biased region" description="Polar residues" evidence="1">
    <location>
        <begin position="488"/>
        <end position="498"/>
    </location>
</feature>
<feature type="compositionally biased region" description="Polar residues" evidence="1">
    <location>
        <begin position="83"/>
        <end position="100"/>
    </location>
</feature>
<evidence type="ECO:0000313" key="2">
    <source>
        <dbReference type="EMBL" id="KAL1883099.1"/>
    </source>
</evidence>
<feature type="region of interest" description="Disordered" evidence="1">
    <location>
        <begin position="81"/>
        <end position="108"/>
    </location>
</feature>
<dbReference type="EMBL" id="JAZHXJ010000009">
    <property type="protein sequence ID" value="KAL1883099.1"/>
    <property type="molecule type" value="Genomic_DNA"/>
</dbReference>
<feature type="compositionally biased region" description="Polar residues" evidence="1">
    <location>
        <begin position="291"/>
        <end position="304"/>
    </location>
</feature>
<gene>
    <name evidence="2" type="ORF">VTK73DRAFT_10025</name>
</gene>
<evidence type="ECO:0000313" key="3">
    <source>
        <dbReference type="Proteomes" id="UP001586593"/>
    </source>
</evidence>
<feature type="compositionally biased region" description="Polar residues" evidence="1">
    <location>
        <begin position="432"/>
        <end position="470"/>
    </location>
</feature>
<evidence type="ECO:0008006" key="4">
    <source>
        <dbReference type="Google" id="ProtNLM"/>
    </source>
</evidence>
<accession>A0ABR3Y5U4</accession>
<evidence type="ECO:0000256" key="1">
    <source>
        <dbReference type="SAM" id="MobiDB-lite"/>
    </source>
</evidence>
<feature type="compositionally biased region" description="Basic and acidic residues" evidence="1">
    <location>
        <begin position="390"/>
        <end position="409"/>
    </location>
</feature>
<name>A0ABR3Y5U4_9PEZI</name>
<feature type="region of interest" description="Disordered" evidence="1">
    <location>
        <begin position="371"/>
        <end position="599"/>
    </location>
</feature>